<evidence type="ECO:0000256" key="6">
    <source>
        <dbReference type="ARBA" id="ARBA00023136"/>
    </source>
</evidence>
<feature type="transmembrane region" description="Helical" evidence="9">
    <location>
        <begin position="263"/>
        <end position="282"/>
    </location>
</feature>
<dbReference type="InterPro" id="IPR036259">
    <property type="entry name" value="MFS_trans_sf"/>
</dbReference>
<comment type="similarity">
    <text evidence="7">Belongs to the major facilitator superfamily. Drug:H(+) antiporter-3 (DHA3) (TC 2.A.1.21) family.</text>
</comment>
<organism evidence="11 12">
    <name type="scientific">Sphingomonas hengshuiensis</name>
    <dbReference type="NCBI Taxonomy" id="1609977"/>
    <lineage>
        <taxon>Bacteria</taxon>
        <taxon>Pseudomonadati</taxon>
        <taxon>Pseudomonadota</taxon>
        <taxon>Alphaproteobacteria</taxon>
        <taxon>Sphingomonadales</taxon>
        <taxon>Sphingomonadaceae</taxon>
        <taxon>Sphingomonas</taxon>
    </lineage>
</organism>
<evidence type="ECO:0000256" key="2">
    <source>
        <dbReference type="ARBA" id="ARBA00022448"/>
    </source>
</evidence>
<name>A0A2W4Z3D7_9SPHN</name>
<keyword evidence="6 9" id="KW-0472">Membrane</keyword>
<dbReference type="Proteomes" id="UP000248614">
    <property type="component" value="Unassembled WGS sequence"/>
</dbReference>
<evidence type="ECO:0000313" key="12">
    <source>
        <dbReference type="Proteomes" id="UP000248614"/>
    </source>
</evidence>
<feature type="transmembrane region" description="Helical" evidence="9">
    <location>
        <begin position="176"/>
        <end position="196"/>
    </location>
</feature>
<dbReference type="InterPro" id="IPR020846">
    <property type="entry name" value="MFS_dom"/>
</dbReference>
<evidence type="ECO:0000256" key="5">
    <source>
        <dbReference type="ARBA" id="ARBA00022989"/>
    </source>
</evidence>
<dbReference type="InterPro" id="IPR011701">
    <property type="entry name" value="MFS"/>
</dbReference>
<feature type="transmembrane region" description="Helical" evidence="9">
    <location>
        <begin position="389"/>
        <end position="414"/>
    </location>
</feature>
<reference evidence="11 12" key="1">
    <citation type="submission" date="2017-08" db="EMBL/GenBank/DDBJ databases">
        <title>Infants hospitalized years apart are colonized by the same room-sourced microbial strains.</title>
        <authorList>
            <person name="Brooks B."/>
            <person name="Olm M.R."/>
            <person name="Firek B.A."/>
            <person name="Baker R."/>
            <person name="Thomas B.C."/>
            <person name="Morowitz M.J."/>
            <person name="Banfield J.F."/>
        </authorList>
    </citation>
    <scope>NUCLEOTIDE SEQUENCE [LARGE SCALE GENOMIC DNA]</scope>
    <source>
        <strain evidence="11">S2_018_000_R3_110</strain>
    </source>
</reference>
<dbReference type="CDD" id="cd06173">
    <property type="entry name" value="MFS_MefA_like"/>
    <property type="match status" value="1"/>
</dbReference>
<feature type="transmembrane region" description="Helical" evidence="9">
    <location>
        <begin position="51"/>
        <end position="77"/>
    </location>
</feature>
<proteinExistence type="inferred from homology"/>
<feature type="transmembrane region" description="Helical" evidence="9">
    <location>
        <begin position="327"/>
        <end position="351"/>
    </location>
</feature>
<feature type="transmembrane region" description="Helical" evidence="9">
    <location>
        <begin position="111"/>
        <end position="128"/>
    </location>
</feature>
<dbReference type="AlphaFoldDB" id="A0A2W4Z3D7"/>
<evidence type="ECO:0000256" key="3">
    <source>
        <dbReference type="ARBA" id="ARBA00022475"/>
    </source>
</evidence>
<comment type="caution">
    <text evidence="11">The sequence shown here is derived from an EMBL/GenBank/DDBJ whole genome shotgun (WGS) entry which is preliminary data.</text>
</comment>
<dbReference type="SUPFAM" id="SSF103473">
    <property type="entry name" value="MFS general substrate transporter"/>
    <property type="match status" value="1"/>
</dbReference>
<dbReference type="PROSITE" id="PS50850">
    <property type="entry name" value="MFS"/>
    <property type="match status" value="1"/>
</dbReference>
<keyword evidence="2" id="KW-0813">Transport</keyword>
<evidence type="ECO:0000256" key="4">
    <source>
        <dbReference type="ARBA" id="ARBA00022692"/>
    </source>
</evidence>
<dbReference type="EMBL" id="QFNF01000024">
    <property type="protein sequence ID" value="PZO76820.1"/>
    <property type="molecule type" value="Genomic_DNA"/>
</dbReference>
<evidence type="ECO:0000256" key="1">
    <source>
        <dbReference type="ARBA" id="ARBA00004651"/>
    </source>
</evidence>
<keyword evidence="5 9" id="KW-1133">Transmembrane helix</keyword>
<dbReference type="PANTHER" id="PTHR23513">
    <property type="entry name" value="INTEGRAL MEMBRANE EFFLUX PROTEIN-RELATED"/>
    <property type="match status" value="1"/>
</dbReference>
<gene>
    <name evidence="11" type="ORF">DI632_09820</name>
</gene>
<feature type="transmembrane region" description="Helical" evidence="9">
    <location>
        <begin position="135"/>
        <end position="156"/>
    </location>
</feature>
<feature type="transmembrane region" description="Helical" evidence="9">
    <location>
        <begin position="226"/>
        <end position="251"/>
    </location>
</feature>
<dbReference type="GO" id="GO:0022857">
    <property type="term" value="F:transmembrane transporter activity"/>
    <property type="evidence" value="ECO:0007669"/>
    <property type="project" value="InterPro"/>
</dbReference>
<evidence type="ECO:0000256" key="7">
    <source>
        <dbReference type="ARBA" id="ARBA00038075"/>
    </source>
</evidence>
<evidence type="ECO:0000256" key="8">
    <source>
        <dbReference type="ARBA" id="ARBA00040914"/>
    </source>
</evidence>
<keyword evidence="3" id="KW-1003">Cell membrane</keyword>
<evidence type="ECO:0000259" key="10">
    <source>
        <dbReference type="PROSITE" id="PS50850"/>
    </source>
</evidence>
<comment type="subcellular location">
    <subcellularLocation>
        <location evidence="1">Cell membrane</location>
        <topology evidence="1">Multi-pass membrane protein</topology>
    </subcellularLocation>
</comment>
<protein>
    <recommendedName>
        <fullName evidence="8">Multidrug efflux pump Tap</fullName>
    </recommendedName>
</protein>
<evidence type="ECO:0000313" key="11">
    <source>
        <dbReference type="EMBL" id="PZO76820.1"/>
    </source>
</evidence>
<dbReference type="PANTHER" id="PTHR23513:SF9">
    <property type="entry name" value="ENTEROBACTIN EXPORTER ENTS"/>
    <property type="match status" value="1"/>
</dbReference>
<feature type="transmembrane region" description="Helical" evidence="9">
    <location>
        <begin position="84"/>
        <end position="105"/>
    </location>
</feature>
<dbReference type="GO" id="GO:0005886">
    <property type="term" value="C:plasma membrane"/>
    <property type="evidence" value="ECO:0007669"/>
    <property type="project" value="UniProtKB-SubCell"/>
</dbReference>
<sequence length="442" mass="46122">MSASPHPLSIPAFRAYFLARLSNTLAQIAMVVVIGWQVYDLARETMTIKQSAFQLGLIGIAQFLPLLVLSLVAGWVADRVDRRWIARGSVALEGGCALLLAWLTYSGAITLPWLFFVAAMLGVARAFAGPALQALAPNLVPAAVLPTAIAMSSIAWQGGSVLGPAMGGYLYAVGHYLPYAVSAGLFLFGLAMLFLIPPIPRAAIAGNANPWRQMLDGLAYVRRNRLVFGAISLDLFAVLLGGATAMLPIYARDILQIGPDGLGHLRAAPALGAVVVAAVFAVKPLSRDVGAKMLLSVMGFGAATALFGLSAPLLIPVFGQAAIGSDFAPAALLALASLFVVGATDMVSVYVRQSLIQLHTPDAMRGRVGAVSTLFVSGSNELGEARSGFLAALVGPVVAVAGGGVLAIGVTMLWSRLFPELRAARSFTPPQDLEVIPKETQP</sequence>
<feature type="domain" description="Major facilitator superfamily (MFS) profile" evidence="10">
    <location>
        <begin position="1"/>
        <end position="201"/>
    </location>
</feature>
<keyword evidence="4 9" id="KW-0812">Transmembrane</keyword>
<dbReference type="Pfam" id="PF07690">
    <property type="entry name" value="MFS_1"/>
    <property type="match status" value="1"/>
</dbReference>
<dbReference type="Gene3D" id="1.20.1250.20">
    <property type="entry name" value="MFS general substrate transporter like domains"/>
    <property type="match status" value="1"/>
</dbReference>
<accession>A0A2W4Z3D7</accession>
<feature type="transmembrane region" description="Helical" evidence="9">
    <location>
        <begin position="294"/>
        <end position="315"/>
    </location>
</feature>
<evidence type="ECO:0000256" key="9">
    <source>
        <dbReference type="SAM" id="Phobius"/>
    </source>
</evidence>
<feature type="transmembrane region" description="Helical" evidence="9">
    <location>
        <begin position="21"/>
        <end position="39"/>
    </location>
</feature>